<dbReference type="EMBL" id="BK015303">
    <property type="protein sequence ID" value="DAE00511.1"/>
    <property type="molecule type" value="Genomic_DNA"/>
</dbReference>
<accession>A0A8S5P0A5</accession>
<sequence length="42" mass="4821">MRNLINSDKLQTHGLNIHVPIPPSENGGVFVDNMKQICYNRR</sequence>
<evidence type="ECO:0000313" key="1">
    <source>
        <dbReference type="EMBL" id="DAE00511.1"/>
    </source>
</evidence>
<protein>
    <submittedName>
        <fullName evidence="1">Uncharacterized protein</fullName>
    </submittedName>
</protein>
<proteinExistence type="predicted"/>
<organism evidence="1">
    <name type="scientific">Siphoviridae sp. ctg2r17</name>
    <dbReference type="NCBI Taxonomy" id="2825601"/>
    <lineage>
        <taxon>Viruses</taxon>
        <taxon>Duplodnaviria</taxon>
        <taxon>Heunggongvirae</taxon>
        <taxon>Uroviricota</taxon>
        <taxon>Caudoviricetes</taxon>
    </lineage>
</organism>
<name>A0A8S5P0A5_9CAUD</name>
<reference evidence="1" key="1">
    <citation type="journal article" date="2021" name="Proc. Natl. Acad. Sci. U.S.A.">
        <title>A Catalog of Tens of Thousands of Viruses from Human Metagenomes Reveals Hidden Associations with Chronic Diseases.</title>
        <authorList>
            <person name="Tisza M.J."/>
            <person name="Buck C.B."/>
        </authorList>
    </citation>
    <scope>NUCLEOTIDE SEQUENCE</scope>
    <source>
        <strain evidence="1">Ctg2r17</strain>
    </source>
</reference>